<dbReference type="AlphaFoldDB" id="A0A139LL20"/>
<dbReference type="InterPro" id="IPR025832">
    <property type="entry name" value="GxGYxYP_C"/>
</dbReference>
<proteinExistence type="predicted"/>
<dbReference type="RefSeq" id="WP_082788019.1">
    <property type="nucleotide sequence ID" value="NZ_KQ968690.1"/>
</dbReference>
<dbReference type="InterPro" id="IPR048309">
    <property type="entry name" value="GxGYxYP_N_3rd"/>
</dbReference>
<dbReference type="Gene3D" id="3.20.20.490">
    <property type="entry name" value="GxGYxYP glycoside hydrolase, C-terminal domain"/>
    <property type="match status" value="1"/>
</dbReference>
<evidence type="ECO:0000259" key="2">
    <source>
        <dbReference type="Pfam" id="PF20958"/>
    </source>
</evidence>
<organism evidence="3">
    <name type="scientific">Bacteroides intestinalis</name>
    <dbReference type="NCBI Taxonomy" id="329854"/>
    <lineage>
        <taxon>Bacteria</taxon>
        <taxon>Pseudomonadati</taxon>
        <taxon>Bacteroidota</taxon>
        <taxon>Bacteroidia</taxon>
        <taxon>Bacteroidales</taxon>
        <taxon>Bacteroidaceae</taxon>
        <taxon>Bacteroides</taxon>
    </lineage>
</organism>
<dbReference type="Proteomes" id="UP000070319">
    <property type="component" value="Unassembled WGS sequence"/>
</dbReference>
<evidence type="ECO:0000313" key="4">
    <source>
        <dbReference type="Proteomes" id="UP000070319"/>
    </source>
</evidence>
<name>A0A139LL20_9BACE</name>
<sequence length="600" mass="67675">MKLKISAIVVLIGLSLSALGLGRLLNREETNSFVPDGKLYSMPEMKKKPRKFWTCTGVVSIDNRNSINETETMQGLQYHLLCQSLAGLTNRMVEEGKSDVAVWLYDHGGKASYKVSKQALEDMGICEQGVQNGLELACSDYESVDGLRVQLKGFFDGYVLTDVKNNPESGIVASVASHVYNSIIVDVRDKEYFEKAGYSMKYDATHKTTLDAWHEFKDKCSNEALVIMPVQTGELREFAIKNNLFVLNLNKKQGDPRSGQNVDLLEEVLAWLQPNVPVYGWEQGVSEDQFVACISKSGHPMIPCDWSYNHSLTSLLYTERQQPVQAQSFNPKLIDFDKKRNYVSFFLSDGDNIQWMMQDFATSFYDVPEAIEVKMSYGLPVSTLSMMAPAQLHNLMNLRRDECSVLEMLGGGYYYIDTYSQNNNRNDNLKIAAERLAVSMRRYHVGLLGVMAMDVKSAASREAYQAFVDANDRLEGIIALQYSPYAGGGGEVFWVTNKNGYDIPVITVRYSLWDRIHEREGSPDFIASKLEAEAQVESFSAICVHAWSRFEGNAHGAAAARLCAGKLDGRFEVVNMQELVWRLRMSRHPEQTLEYLNKIF</sequence>
<dbReference type="InterPro" id="IPR038410">
    <property type="entry name" value="GxGYxYP_C_sf"/>
</dbReference>
<dbReference type="Pfam" id="PF14323">
    <property type="entry name" value="GxGYxYP_C"/>
    <property type="match status" value="1"/>
</dbReference>
<evidence type="ECO:0008006" key="5">
    <source>
        <dbReference type="Google" id="ProtNLM"/>
    </source>
</evidence>
<protein>
    <recommendedName>
        <fullName evidence="5">GxGYxY sequence motif-containing protein</fullName>
    </recommendedName>
</protein>
<comment type="caution">
    <text evidence="3">The sequence shown here is derived from an EMBL/GenBank/DDBJ whole genome shotgun (WGS) entry which is preliminary data.</text>
</comment>
<evidence type="ECO:0000259" key="1">
    <source>
        <dbReference type="Pfam" id="PF14323"/>
    </source>
</evidence>
<dbReference type="EMBL" id="LTDF01000070">
    <property type="protein sequence ID" value="KXT52140.1"/>
    <property type="molecule type" value="Genomic_DNA"/>
</dbReference>
<feature type="domain" description="GxGYxYP putative glycoside hydrolase third N-terminal" evidence="2">
    <location>
        <begin position="231"/>
        <end position="314"/>
    </location>
</feature>
<dbReference type="PATRIC" id="fig|329854.7.peg.1750"/>
<dbReference type="Pfam" id="PF20958">
    <property type="entry name" value="GxGYxYP_N_3rd"/>
    <property type="match status" value="1"/>
</dbReference>
<gene>
    <name evidence="3" type="ORF">HMPREF2531_01720</name>
</gene>
<evidence type="ECO:0000313" key="3">
    <source>
        <dbReference type="EMBL" id="KXT52140.1"/>
    </source>
</evidence>
<reference evidence="3 4" key="1">
    <citation type="submission" date="2016-02" db="EMBL/GenBank/DDBJ databases">
        <authorList>
            <person name="Wen L."/>
            <person name="He K."/>
            <person name="Yang H."/>
        </authorList>
    </citation>
    <scope>NUCLEOTIDE SEQUENCE [LARGE SCALE GENOMIC DNA]</scope>
    <source>
        <strain evidence="3 4">KLE1704</strain>
    </source>
</reference>
<dbReference type="PANTHER" id="PTHR37321">
    <property type="entry name" value="EXPORTED PROTEIN-RELATED"/>
    <property type="match status" value="1"/>
</dbReference>
<accession>A0A139LL20</accession>
<feature type="domain" description="GxGYxYP putative glycoside hydrolase C-terminal" evidence="1">
    <location>
        <begin position="341"/>
        <end position="580"/>
    </location>
</feature>
<dbReference type="PANTHER" id="PTHR37321:SF1">
    <property type="entry name" value="EXPORTED PROTEIN"/>
    <property type="match status" value="1"/>
</dbReference>